<feature type="compositionally biased region" description="Polar residues" evidence="1">
    <location>
        <begin position="169"/>
        <end position="179"/>
    </location>
</feature>
<organism evidence="2 3">
    <name type="scientific">Triparma laevis f. longispina</name>
    <dbReference type="NCBI Taxonomy" id="1714387"/>
    <lineage>
        <taxon>Eukaryota</taxon>
        <taxon>Sar</taxon>
        <taxon>Stramenopiles</taxon>
        <taxon>Ochrophyta</taxon>
        <taxon>Bolidophyceae</taxon>
        <taxon>Parmales</taxon>
        <taxon>Triparmaceae</taxon>
        <taxon>Triparma</taxon>
    </lineage>
</organism>
<accession>A0A9W7AA46</accession>
<comment type="caution">
    <text evidence="2">The sequence shown here is derived from an EMBL/GenBank/DDBJ whole genome shotgun (WGS) entry which is preliminary data.</text>
</comment>
<feature type="region of interest" description="Disordered" evidence="1">
    <location>
        <begin position="1146"/>
        <end position="1187"/>
    </location>
</feature>
<feature type="compositionally biased region" description="Polar residues" evidence="1">
    <location>
        <begin position="449"/>
        <end position="459"/>
    </location>
</feature>
<proteinExistence type="predicted"/>
<keyword evidence="3" id="KW-1185">Reference proteome</keyword>
<feature type="compositionally biased region" description="Basic and acidic residues" evidence="1">
    <location>
        <begin position="143"/>
        <end position="165"/>
    </location>
</feature>
<feature type="region of interest" description="Disordered" evidence="1">
    <location>
        <begin position="275"/>
        <end position="352"/>
    </location>
</feature>
<feature type="region of interest" description="Disordered" evidence="1">
    <location>
        <begin position="1"/>
        <end position="179"/>
    </location>
</feature>
<feature type="compositionally biased region" description="Basic and acidic residues" evidence="1">
    <location>
        <begin position="1236"/>
        <end position="1248"/>
    </location>
</feature>
<evidence type="ECO:0000313" key="3">
    <source>
        <dbReference type="Proteomes" id="UP001165122"/>
    </source>
</evidence>
<reference evidence="3" key="1">
    <citation type="journal article" date="2023" name="Commun. Biol.">
        <title>Genome analysis of Parmales, the sister group of diatoms, reveals the evolutionary specialization of diatoms from phago-mixotrophs to photoautotrophs.</title>
        <authorList>
            <person name="Ban H."/>
            <person name="Sato S."/>
            <person name="Yoshikawa S."/>
            <person name="Yamada K."/>
            <person name="Nakamura Y."/>
            <person name="Ichinomiya M."/>
            <person name="Sato N."/>
            <person name="Blanc-Mathieu R."/>
            <person name="Endo H."/>
            <person name="Kuwata A."/>
            <person name="Ogata H."/>
        </authorList>
    </citation>
    <scope>NUCLEOTIDE SEQUENCE [LARGE SCALE GENOMIC DNA]</scope>
    <source>
        <strain evidence="3">NIES 3700</strain>
    </source>
</reference>
<dbReference type="Proteomes" id="UP001165122">
    <property type="component" value="Unassembled WGS sequence"/>
</dbReference>
<evidence type="ECO:0000313" key="2">
    <source>
        <dbReference type="EMBL" id="GMH66210.1"/>
    </source>
</evidence>
<feature type="compositionally biased region" description="Basic and acidic residues" evidence="1">
    <location>
        <begin position="1151"/>
        <end position="1167"/>
    </location>
</feature>
<dbReference type="OrthoDB" id="10357504at2759"/>
<feature type="compositionally biased region" description="Low complexity" evidence="1">
    <location>
        <begin position="49"/>
        <end position="58"/>
    </location>
</feature>
<dbReference type="EMBL" id="BRXW01000558">
    <property type="protein sequence ID" value="GMH66210.1"/>
    <property type="molecule type" value="Genomic_DNA"/>
</dbReference>
<evidence type="ECO:0000256" key="1">
    <source>
        <dbReference type="SAM" id="MobiDB-lite"/>
    </source>
</evidence>
<feature type="region of interest" description="Disordered" evidence="1">
    <location>
        <begin position="1216"/>
        <end position="1274"/>
    </location>
</feature>
<protein>
    <submittedName>
        <fullName evidence="2">Uncharacterized protein</fullName>
    </submittedName>
</protein>
<feature type="compositionally biased region" description="Pro residues" evidence="1">
    <location>
        <begin position="328"/>
        <end position="338"/>
    </location>
</feature>
<gene>
    <name evidence="2" type="ORF">TrLO_g3997</name>
</gene>
<feature type="compositionally biased region" description="Basic residues" evidence="1">
    <location>
        <begin position="1"/>
        <end position="20"/>
    </location>
</feature>
<feature type="compositionally biased region" description="Polar residues" evidence="1">
    <location>
        <begin position="132"/>
        <end position="142"/>
    </location>
</feature>
<feature type="region of interest" description="Disordered" evidence="1">
    <location>
        <begin position="442"/>
        <end position="469"/>
    </location>
</feature>
<name>A0A9W7AA46_9STRA</name>
<sequence>MKLKSLVKVFSPRKKPKKDKSKGIIEDSYNEPESWEQFGDGPDRPPSPTSSASSSRPRFGNQFRRKSAISHPIHSDPNPNPTTNEDNSNFHNMPELESDTTGSLKSIRLGKNASTNSNPNSRPNSHPNSTHGSNNGGSQQNQRFDDPTQHTTDNRSDAGKSESARSHISHTSQVSTLSSRMGMERLPPWLVHENWDSVRFEILLSKCFEKYAPDRLENTPQIATQYQNKESRLLANLSREFDLNVEEWEELNKTQLSEDVVDFQSPHARSRHMLMEPESDDGDDEPRQITQPQLLENPNPRRVPSPTPEHRYPRPSLVTSNPNLFYPSVPPTPTPIPTNPLNQDEDEHQNLQDQSEPMLDRTTEAVSPLSVILADLEPELDRKGDHPLDEFHEEIDTHHNVTYFTNQRTRRATYTNPVPRQQEQLEKIQAKFKSDARLNSIREKLKNPKVSTTNDQDQGPSDPAEAGPDAEKAYWTTAPFLKQPNAEQQRQMETFSPTTDEVFAKLNAKIGTFNLEKTLDENYYGEADDEHYREWTEQQQAEIARQKADMDAKFEEEQREYEAQKAEWDKWNTKQNGNQWRVDDPNYGEAFVEEEESDPDDPNVLHDVYAEVEEKFNHVDDLVNELIISPREKQAKMENKRRIAELHRIKVENGKRRILYDDKTMKLILSTFYAVNKPEKLPIIDSIVDNWVGDKTQILRTLEEKYNVKRKTWNDIVNGSWIPNTMTKFTDEREVDEEKVKEIDYLMEQYKHHHMDAAVENTFESIHQAAIVEQHATQGIFNDSNRRTIELGSYDRPESIDLIVHGLRYKIPVDDEEEEVSEWDELAEKLKRKTVYVVFARVSPILANNSLLQKDMVETEACELFVSETKYSKNDETGMLEKWKVANANFDLSVSIQNPNYANHAIYGLQVEVYEMTPRGTEVQLGYVHIPLDDLDDYECYKDQHHLTPNTWLKQFNEERENVFIANAIDPVVGISYCYRQGVQKYRDMIIERSTIDYEIEAVEKAIKKADEEEERILNLTERLASDPNGVAVAVGVYFNELKKDEAEIQTGKKDVDKFKKKSGKHDDDTFTVASAGTAGSGRRRSLHFADQEGDSMLPARFAKGGELDLNMLKLLESSIFGPDGAMMKSIVPHDPIPKRYSGAIKRRSTSTKEELKRVGLDGRKSESAPTLKDVPADPNLPGYMKPTIKTRESITQEKYEPKYENDLRGADVDRVTTAERHRKRERFKGSGNGDAMRRKREEEEEKKRFKGFRRIKEQGSFNARGGADVFKTPTRKSIKGEDLFREETGKRLADDWKSVKLTDMKGKYDKNNPFAV</sequence>
<feature type="compositionally biased region" description="Low complexity" evidence="1">
    <location>
        <begin position="75"/>
        <end position="89"/>
    </location>
</feature>
<feature type="compositionally biased region" description="Low complexity" evidence="1">
    <location>
        <begin position="114"/>
        <end position="131"/>
    </location>
</feature>